<keyword evidence="3" id="KW-1185">Reference proteome</keyword>
<keyword evidence="1" id="KW-0812">Transmembrane</keyword>
<dbReference type="Proteomes" id="UP000243904">
    <property type="component" value="Chromosome I"/>
</dbReference>
<name>A0A1H1RC96_9BRAD</name>
<evidence type="ECO:0000256" key="1">
    <source>
        <dbReference type="SAM" id="Phobius"/>
    </source>
</evidence>
<dbReference type="RefSeq" id="WP_146686937.1">
    <property type="nucleotide sequence ID" value="NZ_LT629750.1"/>
</dbReference>
<accession>A0A1H1RC96</accession>
<proteinExistence type="predicted"/>
<keyword evidence="1" id="KW-0472">Membrane</keyword>
<reference evidence="3" key="1">
    <citation type="submission" date="2016-10" db="EMBL/GenBank/DDBJ databases">
        <authorList>
            <person name="Varghese N."/>
            <person name="Submissions S."/>
        </authorList>
    </citation>
    <scope>NUCLEOTIDE SEQUENCE [LARGE SCALE GENOMIC DNA]</scope>
    <source>
        <strain evidence="3">GAS369</strain>
    </source>
</reference>
<dbReference type="EMBL" id="LT629750">
    <property type="protein sequence ID" value="SDS33295.1"/>
    <property type="molecule type" value="Genomic_DNA"/>
</dbReference>
<feature type="transmembrane region" description="Helical" evidence="1">
    <location>
        <begin position="85"/>
        <end position="103"/>
    </location>
</feature>
<protein>
    <submittedName>
        <fullName evidence="2">Uncharacterized protein</fullName>
    </submittedName>
</protein>
<sequence>MADDMPNNKSRVTVSIEAPGLSRWEVDCVRGEFRIALAASHGGFNVTPSEQGAIGVTWLRAVLPGVPTMRPRIYKGGHDPERMNMLLMIVMLALLGSAIFYLGEALSVPPHRLAAVAPISPL</sequence>
<evidence type="ECO:0000313" key="3">
    <source>
        <dbReference type="Proteomes" id="UP000243904"/>
    </source>
</evidence>
<organism evidence="2 3">
    <name type="scientific">Bradyrhizobium canariense</name>
    <dbReference type="NCBI Taxonomy" id="255045"/>
    <lineage>
        <taxon>Bacteria</taxon>
        <taxon>Pseudomonadati</taxon>
        <taxon>Pseudomonadota</taxon>
        <taxon>Alphaproteobacteria</taxon>
        <taxon>Hyphomicrobiales</taxon>
        <taxon>Nitrobacteraceae</taxon>
        <taxon>Bradyrhizobium</taxon>
    </lineage>
</organism>
<evidence type="ECO:0000313" key="2">
    <source>
        <dbReference type="EMBL" id="SDS33295.1"/>
    </source>
</evidence>
<gene>
    <name evidence="2" type="ORF">SAMN05444158_1731</name>
</gene>
<keyword evidence="1" id="KW-1133">Transmembrane helix</keyword>
<dbReference type="AlphaFoldDB" id="A0A1H1RC96"/>